<dbReference type="GO" id="GO:0032259">
    <property type="term" value="P:methylation"/>
    <property type="evidence" value="ECO:0007669"/>
    <property type="project" value="UniProtKB-KW"/>
</dbReference>
<reference evidence="8" key="1">
    <citation type="submission" date="2017-02" db="EMBL/GenBank/DDBJ databases">
        <title>Delving into the versatile metabolic prowess of the omnipresent phylum Bacteroidetes.</title>
        <authorList>
            <person name="Nobu M.K."/>
            <person name="Mei R."/>
            <person name="Narihiro T."/>
            <person name="Kuroda K."/>
            <person name="Liu W.-T."/>
        </authorList>
    </citation>
    <scope>NUCLEOTIDE SEQUENCE</scope>
    <source>
        <strain evidence="8">ADurb.Bin417</strain>
    </source>
</reference>
<dbReference type="Pfam" id="PF01135">
    <property type="entry name" value="PCMT"/>
    <property type="match status" value="1"/>
</dbReference>
<evidence type="ECO:0000313" key="8">
    <source>
        <dbReference type="EMBL" id="OPZ91368.1"/>
    </source>
</evidence>
<dbReference type="InterPro" id="IPR029063">
    <property type="entry name" value="SAM-dependent_MTases_sf"/>
</dbReference>
<evidence type="ECO:0000256" key="5">
    <source>
        <dbReference type="ARBA" id="ARBA00022679"/>
    </source>
</evidence>
<gene>
    <name evidence="7 8" type="primary">pcm</name>
    <name evidence="8" type="ORF">BWY73_01113</name>
</gene>
<dbReference type="SUPFAM" id="SSF53335">
    <property type="entry name" value="S-adenosyl-L-methionine-dependent methyltransferases"/>
    <property type="match status" value="1"/>
</dbReference>
<dbReference type="CDD" id="cd02440">
    <property type="entry name" value="AdoMet_MTases"/>
    <property type="match status" value="1"/>
</dbReference>
<comment type="caution">
    <text evidence="8">The sequence shown here is derived from an EMBL/GenBank/DDBJ whole genome shotgun (WGS) entry which is preliminary data.</text>
</comment>
<dbReference type="HAMAP" id="MF_00090">
    <property type="entry name" value="PIMT"/>
    <property type="match status" value="1"/>
</dbReference>
<dbReference type="GO" id="GO:0004719">
    <property type="term" value="F:protein-L-isoaspartate (D-aspartate) O-methyltransferase activity"/>
    <property type="evidence" value="ECO:0007669"/>
    <property type="project" value="UniProtKB-UniRule"/>
</dbReference>
<dbReference type="EMBL" id="MWAK01000182">
    <property type="protein sequence ID" value="OPZ91368.1"/>
    <property type="molecule type" value="Genomic_DNA"/>
</dbReference>
<evidence type="ECO:0000256" key="3">
    <source>
        <dbReference type="ARBA" id="ARBA00022490"/>
    </source>
</evidence>
<dbReference type="AlphaFoldDB" id="A0A1V5MDS0"/>
<dbReference type="FunFam" id="3.40.50.150:FF:000010">
    <property type="entry name" value="Protein-L-isoaspartate O-methyltransferase"/>
    <property type="match status" value="1"/>
</dbReference>
<dbReference type="InterPro" id="IPR000682">
    <property type="entry name" value="PCMT"/>
</dbReference>
<dbReference type="Proteomes" id="UP000485484">
    <property type="component" value="Unassembled WGS sequence"/>
</dbReference>
<keyword evidence="6 7" id="KW-0949">S-adenosyl-L-methionine</keyword>
<protein>
    <recommendedName>
        <fullName evidence="7">Protein-L-isoaspartate O-methyltransferase</fullName>
        <ecNumber evidence="7">2.1.1.77</ecNumber>
    </recommendedName>
    <alternativeName>
        <fullName evidence="7">L-isoaspartyl protein carboxyl methyltransferase</fullName>
    </alternativeName>
    <alternativeName>
        <fullName evidence="7">Protein L-isoaspartyl methyltransferase</fullName>
    </alternativeName>
    <alternativeName>
        <fullName evidence="7">Protein-beta-aspartate methyltransferase</fullName>
        <shortName evidence="7">PIMT</shortName>
    </alternativeName>
</protein>
<dbReference type="EC" id="2.1.1.77" evidence="7"/>
<keyword evidence="5 7" id="KW-0808">Transferase</keyword>
<feature type="active site" evidence="7">
    <location>
        <position position="64"/>
    </location>
</feature>
<dbReference type="NCBIfam" id="TIGR00080">
    <property type="entry name" value="pimt"/>
    <property type="match status" value="1"/>
</dbReference>
<dbReference type="PANTHER" id="PTHR11579:SF0">
    <property type="entry name" value="PROTEIN-L-ISOASPARTATE(D-ASPARTATE) O-METHYLTRANSFERASE"/>
    <property type="match status" value="1"/>
</dbReference>
<evidence type="ECO:0000256" key="1">
    <source>
        <dbReference type="ARBA" id="ARBA00004496"/>
    </source>
</evidence>
<proteinExistence type="inferred from homology"/>
<dbReference type="GO" id="GO:0030091">
    <property type="term" value="P:protein repair"/>
    <property type="evidence" value="ECO:0007669"/>
    <property type="project" value="UniProtKB-UniRule"/>
</dbReference>
<name>A0A1V5MDS0_UNCT6</name>
<evidence type="ECO:0000256" key="6">
    <source>
        <dbReference type="ARBA" id="ARBA00022691"/>
    </source>
</evidence>
<dbReference type="GO" id="GO:0005737">
    <property type="term" value="C:cytoplasm"/>
    <property type="evidence" value="ECO:0007669"/>
    <property type="project" value="UniProtKB-SubCell"/>
</dbReference>
<evidence type="ECO:0000256" key="2">
    <source>
        <dbReference type="ARBA" id="ARBA00005369"/>
    </source>
</evidence>
<evidence type="ECO:0000256" key="7">
    <source>
        <dbReference type="HAMAP-Rule" id="MF_00090"/>
    </source>
</evidence>
<comment type="function">
    <text evidence="7">Catalyzes the methyl esterification of L-isoaspartyl residues in peptides and proteins that result from spontaneous decomposition of normal L-aspartyl and L-asparaginyl residues. It plays a role in the repair and/or degradation of damaged proteins.</text>
</comment>
<accession>A0A1V5MDS0</accession>
<comment type="similarity">
    <text evidence="2 7">Belongs to the methyltransferase superfamily. L-isoaspartyl/D-aspartyl protein methyltransferase family.</text>
</comment>
<keyword evidence="3 7" id="KW-0963">Cytoplasm</keyword>
<sequence length="220" mass="24054">MKTVDFEAARRLMVERDLAGRGIRSLPLLEAFRSVPREIFVPENYRDRAYADCPLPIGEGQTISQPYMAALMIEALDLKASDRVLEVGSGSGYVVALLARLVSRVYGIERHPSLASESAVRLERLGVSNAEIRAGDGTRGWPEAAPFQAILVSAATGRPPRALLEELDEGGRLAVPVGTPELQELQLLRRTAGRIRTEHLGGCRFVPLIGENGWEPESNI</sequence>
<organism evidence="8">
    <name type="scientific">candidate division TA06 bacterium ADurb.Bin417</name>
    <dbReference type="NCBI Taxonomy" id="1852828"/>
    <lineage>
        <taxon>Bacteria</taxon>
        <taxon>Bacteria division TA06</taxon>
    </lineage>
</organism>
<keyword evidence="4 7" id="KW-0489">Methyltransferase</keyword>
<comment type="catalytic activity">
    <reaction evidence="7">
        <text>[protein]-L-isoaspartate + S-adenosyl-L-methionine = [protein]-L-isoaspartate alpha-methyl ester + S-adenosyl-L-homocysteine</text>
        <dbReference type="Rhea" id="RHEA:12705"/>
        <dbReference type="Rhea" id="RHEA-COMP:12143"/>
        <dbReference type="Rhea" id="RHEA-COMP:12144"/>
        <dbReference type="ChEBI" id="CHEBI:57856"/>
        <dbReference type="ChEBI" id="CHEBI:59789"/>
        <dbReference type="ChEBI" id="CHEBI:90596"/>
        <dbReference type="ChEBI" id="CHEBI:90598"/>
        <dbReference type="EC" id="2.1.1.77"/>
    </reaction>
</comment>
<evidence type="ECO:0000256" key="4">
    <source>
        <dbReference type="ARBA" id="ARBA00022603"/>
    </source>
</evidence>
<dbReference type="Gene3D" id="3.40.50.150">
    <property type="entry name" value="Vaccinia Virus protein VP39"/>
    <property type="match status" value="1"/>
</dbReference>
<comment type="subcellular location">
    <subcellularLocation>
        <location evidence="1 7">Cytoplasm</location>
    </subcellularLocation>
</comment>
<dbReference type="NCBIfam" id="NF001453">
    <property type="entry name" value="PRK00312.1"/>
    <property type="match status" value="1"/>
</dbReference>
<dbReference type="PANTHER" id="PTHR11579">
    <property type="entry name" value="PROTEIN-L-ISOASPARTATE O-METHYLTRANSFERASE"/>
    <property type="match status" value="1"/>
</dbReference>